<dbReference type="GO" id="GO:0003677">
    <property type="term" value="F:DNA binding"/>
    <property type="evidence" value="ECO:0007669"/>
    <property type="project" value="UniProtKB-KW"/>
</dbReference>
<evidence type="ECO:0000256" key="5">
    <source>
        <dbReference type="ARBA" id="ARBA00023125"/>
    </source>
</evidence>
<dbReference type="PROSITE" id="PS50217">
    <property type="entry name" value="BZIP"/>
    <property type="match status" value="1"/>
</dbReference>
<reference evidence="11 12" key="1">
    <citation type="journal article" date="2020" name="Nat. Food">
        <title>A phased Vanilla planifolia genome enables genetic improvement of flavour and production.</title>
        <authorList>
            <person name="Hasing T."/>
            <person name="Tang H."/>
            <person name="Brym M."/>
            <person name="Khazi F."/>
            <person name="Huang T."/>
            <person name="Chambers A.H."/>
        </authorList>
    </citation>
    <scope>NUCLEOTIDE SEQUENCE [LARGE SCALE GENOMIC DNA]</scope>
    <source>
        <tissue evidence="11">Leaf</tissue>
    </source>
</reference>
<keyword evidence="5" id="KW-0238">DNA-binding</keyword>
<comment type="subcellular location">
    <subcellularLocation>
        <location evidence="2">Endoplasmic reticulum membrane</location>
        <topology evidence="2">Single-pass membrane protein</topology>
    </subcellularLocation>
    <subcellularLocation>
        <location evidence="1">Nucleus</location>
    </subcellularLocation>
</comment>
<dbReference type="Gene3D" id="1.20.5.170">
    <property type="match status" value="1"/>
</dbReference>
<keyword evidence="9" id="KW-1133">Transmembrane helix</keyword>
<evidence type="ECO:0000256" key="6">
    <source>
        <dbReference type="ARBA" id="ARBA00023163"/>
    </source>
</evidence>
<evidence type="ECO:0000256" key="9">
    <source>
        <dbReference type="SAM" id="Phobius"/>
    </source>
</evidence>
<dbReference type="EMBL" id="JADCNM010000001">
    <property type="protein sequence ID" value="KAG0503388.1"/>
    <property type="molecule type" value="Genomic_DNA"/>
</dbReference>
<evidence type="ECO:0000313" key="12">
    <source>
        <dbReference type="Proteomes" id="UP000639772"/>
    </source>
</evidence>
<dbReference type="Proteomes" id="UP000639772">
    <property type="component" value="Chromosome 1"/>
</dbReference>
<sequence>MAEGEGANHEQHNIVDDFDLDSLLQGFDGDPIFDLDLSLLSDIWIPESDLPTDAFQSSDPSPLLPSAALEAPAEESSSPESVSFVKYIENILMVDDCTGDGGTDVKEDGVAHFFSSVLAEGTDSGKSEACTPGTTDVSAGKEKDSPVAEEDDSISKKRRRQISNRESAMMSRERKKMYLKDLEMKNKYLELECRRLDYALRCCMAENIVLRQSLQLQMERPCGASVPKQESAVLFVESLPLGSLFWLVSIVFLFLASFLRSPNQKLSKTGRDPVMVANARVERGRIEETGRALNQLFVGFRRRCRSNRKRMKFLLFPFHAFLV</sequence>
<keyword evidence="7" id="KW-0539">Nucleus</keyword>
<keyword evidence="9" id="KW-0472">Membrane</keyword>
<evidence type="ECO:0000256" key="7">
    <source>
        <dbReference type="ARBA" id="ARBA00023242"/>
    </source>
</evidence>
<keyword evidence="9" id="KW-0812">Transmembrane</keyword>
<gene>
    <name evidence="11" type="ORF">HPP92_003460</name>
</gene>
<keyword evidence="4" id="KW-0805">Transcription regulation</keyword>
<feature type="compositionally biased region" description="Low complexity" evidence="8">
    <location>
        <begin position="57"/>
        <end position="80"/>
    </location>
</feature>
<comment type="similarity">
    <text evidence="3">Belongs to the bZIP family.</text>
</comment>
<evidence type="ECO:0000256" key="8">
    <source>
        <dbReference type="SAM" id="MobiDB-lite"/>
    </source>
</evidence>
<dbReference type="InterPro" id="IPR004827">
    <property type="entry name" value="bZIP"/>
</dbReference>
<dbReference type="OrthoDB" id="674948at2759"/>
<evidence type="ECO:0000256" key="4">
    <source>
        <dbReference type="ARBA" id="ARBA00023015"/>
    </source>
</evidence>
<dbReference type="GO" id="GO:0005634">
    <property type="term" value="C:nucleus"/>
    <property type="evidence" value="ECO:0007669"/>
    <property type="project" value="UniProtKB-SubCell"/>
</dbReference>
<evidence type="ECO:0000256" key="2">
    <source>
        <dbReference type="ARBA" id="ARBA00004389"/>
    </source>
</evidence>
<evidence type="ECO:0000256" key="3">
    <source>
        <dbReference type="ARBA" id="ARBA00007163"/>
    </source>
</evidence>
<evidence type="ECO:0000313" key="11">
    <source>
        <dbReference type="EMBL" id="KAG0503388.1"/>
    </source>
</evidence>
<evidence type="ECO:0000256" key="1">
    <source>
        <dbReference type="ARBA" id="ARBA00004123"/>
    </source>
</evidence>
<feature type="domain" description="BZIP" evidence="10">
    <location>
        <begin position="154"/>
        <end position="196"/>
    </location>
</feature>
<dbReference type="InterPro" id="IPR046347">
    <property type="entry name" value="bZIP_sf"/>
</dbReference>
<dbReference type="AlphaFoldDB" id="A0A835SGQ1"/>
<feature type="transmembrane region" description="Helical" evidence="9">
    <location>
        <begin position="239"/>
        <end position="259"/>
    </location>
</feature>
<proteinExistence type="inferred from homology"/>
<feature type="region of interest" description="Disordered" evidence="8">
    <location>
        <begin position="122"/>
        <end position="167"/>
    </location>
</feature>
<evidence type="ECO:0000259" key="10">
    <source>
        <dbReference type="PROSITE" id="PS50217"/>
    </source>
</evidence>
<dbReference type="PANTHER" id="PTHR47416:SF8">
    <property type="entry name" value="BASIC-LEUCINE ZIPPER TRANSCRIPTION FACTOR E-RELATED"/>
    <property type="match status" value="1"/>
</dbReference>
<accession>A0A835SGQ1</accession>
<feature type="region of interest" description="Disordered" evidence="8">
    <location>
        <begin position="51"/>
        <end position="80"/>
    </location>
</feature>
<name>A0A835SGQ1_VANPL</name>
<dbReference type="PANTHER" id="PTHR47416">
    <property type="entry name" value="BASIC-LEUCINE ZIPPER TRANSCRIPTION FACTOR F-RELATED"/>
    <property type="match status" value="1"/>
</dbReference>
<dbReference type="SUPFAM" id="SSF57959">
    <property type="entry name" value="Leucine zipper domain"/>
    <property type="match status" value="1"/>
</dbReference>
<protein>
    <recommendedName>
        <fullName evidence="10">BZIP domain-containing protein</fullName>
    </recommendedName>
</protein>
<dbReference type="Pfam" id="PF00170">
    <property type="entry name" value="bZIP_1"/>
    <property type="match status" value="1"/>
</dbReference>
<dbReference type="GO" id="GO:0005789">
    <property type="term" value="C:endoplasmic reticulum membrane"/>
    <property type="evidence" value="ECO:0007669"/>
    <property type="project" value="UniProtKB-SubCell"/>
</dbReference>
<dbReference type="CDD" id="cd14704">
    <property type="entry name" value="bZIP_HY5-like"/>
    <property type="match status" value="1"/>
</dbReference>
<dbReference type="GO" id="GO:0003700">
    <property type="term" value="F:DNA-binding transcription factor activity"/>
    <property type="evidence" value="ECO:0007669"/>
    <property type="project" value="InterPro"/>
</dbReference>
<comment type="caution">
    <text evidence="11">The sequence shown here is derived from an EMBL/GenBank/DDBJ whole genome shotgun (WGS) entry which is preliminary data.</text>
</comment>
<keyword evidence="6" id="KW-0804">Transcription</keyword>
<organism evidence="11 12">
    <name type="scientific">Vanilla planifolia</name>
    <name type="common">Vanilla</name>
    <dbReference type="NCBI Taxonomy" id="51239"/>
    <lineage>
        <taxon>Eukaryota</taxon>
        <taxon>Viridiplantae</taxon>
        <taxon>Streptophyta</taxon>
        <taxon>Embryophyta</taxon>
        <taxon>Tracheophyta</taxon>
        <taxon>Spermatophyta</taxon>
        <taxon>Magnoliopsida</taxon>
        <taxon>Liliopsida</taxon>
        <taxon>Asparagales</taxon>
        <taxon>Orchidaceae</taxon>
        <taxon>Vanilloideae</taxon>
        <taxon>Vanilleae</taxon>
        <taxon>Vanilla</taxon>
    </lineage>
</organism>